<dbReference type="OrthoDB" id="3333873at2"/>
<dbReference type="AlphaFoldDB" id="A0A4Y9ILR8"/>
<accession>A0A4Y9ILR8</accession>
<organism evidence="2 3">
    <name type="scientific">Dysgonomonas mossii</name>
    <dbReference type="NCBI Taxonomy" id="163665"/>
    <lineage>
        <taxon>Bacteria</taxon>
        <taxon>Pseudomonadati</taxon>
        <taxon>Bacteroidota</taxon>
        <taxon>Bacteroidia</taxon>
        <taxon>Bacteroidales</taxon>
        <taxon>Dysgonomonadaceae</taxon>
        <taxon>Dysgonomonas</taxon>
    </lineage>
</organism>
<sequence>MNIYRLIYVCWLLALPLFATGCHDSLVDNPDPQEIDNSFYPKRFYIDPENGAYYNTGHSPSQAWESVDRILERTWTPGDTILIKRGTVYNGTITLKGNGTQEAPIVIMAYGDEKLPLPEINGGGTKDETILIRNVQYWELHNLKITNKGAQPRAKSVGIRIVADNIPNGIMNHIHIKGCTVQDVYGTKTHHLEGGGAGIFYYNVLEGNIPSSFNDIVIENCHIKDCQRDGLTGYVSTGDRSKRKANTNFIFRGNLFEGIPGDQIIVNSCDKAIVENNIVRNCAEGGWSPEGASFRAEASAGLWCIHSDETVFRYNIVQDHKATWDGQAFDCDQNCQNTLFEYNISYNNVGGFFLLCPADAAFDKGYATHKGTIVRYNISINDGTRDYVKENGLTISSAIDVVGRVDGTYFYNNTIIKTKSATQHADNSAITFDNYTNIPNSLVFANNIFYNTTGTANEFCKLNVGSLSSNKGVIFQNNCVYGYSTPIPGTGSYNSGNITIDPNFVKLVTDFVNSNNLVDKDQILNGLKLATGSPAIATGTTVSDGGFYPVTNDFWGVAVGSSKNMGAYNH</sequence>
<comment type="caution">
    <text evidence="2">The sequence shown here is derived from an EMBL/GenBank/DDBJ whole genome shotgun (WGS) entry which is preliminary data.</text>
</comment>
<reference evidence="2 3" key="1">
    <citation type="submission" date="2019-03" db="EMBL/GenBank/DDBJ databases">
        <title>Diversity of the mouse oral microbiome.</title>
        <authorList>
            <person name="Joseph S."/>
            <person name="Aduse-Opoku J."/>
            <person name="Curtis M."/>
            <person name="Wade W."/>
            <person name="Hashim A."/>
        </authorList>
    </citation>
    <scope>NUCLEOTIDE SEQUENCE [LARGE SCALE GENOMIC DNA]</scope>
    <source>
        <strain evidence="2 3">P11</strain>
    </source>
</reference>
<name>A0A4Y9ILR8_9BACT</name>
<dbReference type="SMART" id="SM00710">
    <property type="entry name" value="PbH1"/>
    <property type="match status" value="6"/>
</dbReference>
<dbReference type="InterPro" id="IPR011050">
    <property type="entry name" value="Pectin_lyase_fold/virulence"/>
</dbReference>
<evidence type="ECO:0000313" key="2">
    <source>
        <dbReference type="EMBL" id="TFU88868.1"/>
    </source>
</evidence>
<dbReference type="InterPro" id="IPR006626">
    <property type="entry name" value="PbH1"/>
</dbReference>
<keyword evidence="1" id="KW-0732">Signal</keyword>
<dbReference type="PROSITE" id="PS51257">
    <property type="entry name" value="PROKAR_LIPOPROTEIN"/>
    <property type="match status" value="1"/>
</dbReference>
<gene>
    <name evidence="2" type="ORF">E4T88_13455</name>
</gene>
<feature type="signal peptide" evidence="1">
    <location>
        <begin position="1"/>
        <end position="21"/>
    </location>
</feature>
<dbReference type="Proteomes" id="UP000298285">
    <property type="component" value="Unassembled WGS sequence"/>
</dbReference>
<proteinExistence type="predicted"/>
<dbReference type="SUPFAM" id="SSF51126">
    <property type="entry name" value="Pectin lyase-like"/>
    <property type="match status" value="1"/>
</dbReference>
<dbReference type="Gene3D" id="2.160.20.10">
    <property type="entry name" value="Single-stranded right-handed beta-helix, Pectin lyase-like"/>
    <property type="match status" value="1"/>
</dbReference>
<evidence type="ECO:0000256" key="1">
    <source>
        <dbReference type="SAM" id="SignalP"/>
    </source>
</evidence>
<protein>
    <submittedName>
        <fullName evidence="2">Xylose ABC transporter</fullName>
    </submittedName>
</protein>
<dbReference type="EMBL" id="SPPK01000004">
    <property type="protein sequence ID" value="TFU88868.1"/>
    <property type="molecule type" value="Genomic_DNA"/>
</dbReference>
<feature type="chain" id="PRO_5021314692" evidence="1">
    <location>
        <begin position="22"/>
        <end position="570"/>
    </location>
</feature>
<dbReference type="RefSeq" id="WP_135106268.1">
    <property type="nucleotide sequence ID" value="NZ_JADGKW010000004.1"/>
</dbReference>
<evidence type="ECO:0000313" key="3">
    <source>
        <dbReference type="Proteomes" id="UP000298285"/>
    </source>
</evidence>
<dbReference type="InterPro" id="IPR012334">
    <property type="entry name" value="Pectin_lyas_fold"/>
</dbReference>